<evidence type="ECO:0008006" key="9">
    <source>
        <dbReference type="Google" id="ProtNLM"/>
    </source>
</evidence>
<evidence type="ECO:0000256" key="2">
    <source>
        <dbReference type="ARBA" id="ARBA00022692"/>
    </source>
</evidence>
<evidence type="ECO:0000256" key="5">
    <source>
        <dbReference type="ARBA" id="ARBA00034313"/>
    </source>
</evidence>
<gene>
    <name evidence="7" type="ORF">JMJ35_008650</name>
</gene>
<dbReference type="PANTHER" id="PTHR35042">
    <property type="entry name" value="ANTHRONE OXYGENASE ENCC"/>
    <property type="match status" value="1"/>
</dbReference>
<evidence type="ECO:0000313" key="7">
    <source>
        <dbReference type="EMBL" id="KAK0509279.1"/>
    </source>
</evidence>
<feature type="transmembrane region" description="Helical" evidence="6">
    <location>
        <begin position="20"/>
        <end position="46"/>
    </location>
</feature>
<feature type="transmembrane region" description="Helical" evidence="6">
    <location>
        <begin position="90"/>
        <end position="108"/>
    </location>
</feature>
<dbReference type="EMBL" id="JAFEKC020000019">
    <property type="protein sequence ID" value="KAK0509279.1"/>
    <property type="molecule type" value="Genomic_DNA"/>
</dbReference>
<comment type="caution">
    <text evidence="7">The sequence shown here is derived from an EMBL/GenBank/DDBJ whole genome shotgun (WGS) entry which is preliminary data.</text>
</comment>
<sequence length="173" mass="18576">MAPMPTAIRVAQTVGITASAFASGSILSLSYASVPSFLLAPSPILVRQWHSAYESGKIINPSISALSALSYAFLSYRLYGTLNHPKAEMYALSALLTVAIVPYTAIGMQPTNKKLKKKLEEMKGLDIGEKATEIGLAKGESAKELLDWWATLNFGRGIFPLVGAILGMWATLQ</sequence>
<protein>
    <recommendedName>
        <fullName evidence="9">DUF1772-domain-containing protein</fullName>
    </recommendedName>
</protein>
<dbReference type="PANTHER" id="PTHR35042:SF1">
    <property type="entry name" value="DUF1772-DOMAIN-CONTAINING PROTEIN"/>
    <property type="match status" value="1"/>
</dbReference>
<accession>A0AA39V2Z6</accession>
<dbReference type="Pfam" id="PF08592">
    <property type="entry name" value="Anthrone_oxy"/>
    <property type="match status" value="1"/>
</dbReference>
<evidence type="ECO:0000256" key="6">
    <source>
        <dbReference type="SAM" id="Phobius"/>
    </source>
</evidence>
<comment type="subcellular location">
    <subcellularLocation>
        <location evidence="1">Membrane</location>
        <topology evidence="1">Multi-pass membrane protein</topology>
    </subcellularLocation>
</comment>
<evidence type="ECO:0000256" key="4">
    <source>
        <dbReference type="ARBA" id="ARBA00023136"/>
    </source>
</evidence>
<name>A0AA39V2Z6_9LECA</name>
<keyword evidence="8" id="KW-1185">Reference proteome</keyword>
<keyword evidence="3 6" id="KW-1133">Transmembrane helix</keyword>
<proteinExistence type="inferred from homology"/>
<dbReference type="GO" id="GO:0016020">
    <property type="term" value="C:membrane"/>
    <property type="evidence" value="ECO:0007669"/>
    <property type="project" value="UniProtKB-SubCell"/>
</dbReference>
<comment type="similarity">
    <text evidence="5">Belongs to the anthrone oxygenase family.</text>
</comment>
<keyword evidence="2 6" id="KW-0812">Transmembrane</keyword>
<feature type="transmembrane region" description="Helical" evidence="6">
    <location>
        <begin position="58"/>
        <end position="78"/>
    </location>
</feature>
<reference evidence="7" key="1">
    <citation type="submission" date="2023-03" db="EMBL/GenBank/DDBJ databases">
        <title>Complete genome of Cladonia borealis.</title>
        <authorList>
            <person name="Park H."/>
        </authorList>
    </citation>
    <scope>NUCLEOTIDE SEQUENCE</scope>
    <source>
        <strain evidence="7">ANT050790</strain>
    </source>
</reference>
<dbReference type="InterPro" id="IPR013901">
    <property type="entry name" value="Anthrone_oxy"/>
</dbReference>
<keyword evidence="4 6" id="KW-0472">Membrane</keyword>
<dbReference type="Proteomes" id="UP001166286">
    <property type="component" value="Unassembled WGS sequence"/>
</dbReference>
<evidence type="ECO:0000313" key="8">
    <source>
        <dbReference type="Proteomes" id="UP001166286"/>
    </source>
</evidence>
<evidence type="ECO:0000256" key="3">
    <source>
        <dbReference type="ARBA" id="ARBA00022989"/>
    </source>
</evidence>
<dbReference type="AlphaFoldDB" id="A0AA39V2Z6"/>
<evidence type="ECO:0000256" key="1">
    <source>
        <dbReference type="ARBA" id="ARBA00004141"/>
    </source>
</evidence>
<organism evidence="7 8">
    <name type="scientific">Cladonia borealis</name>
    <dbReference type="NCBI Taxonomy" id="184061"/>
    <lineage>
        <taxon>Eukaryota</taxon>
        <taxon>Fungi</taxon>
        <taxon>Dikarya</taxon>
        <taxon>Ascomycota</taxon>
        <taxon>Pezizomycotina</taxon>
        <taxon>Lecanoromycetes</taxon>
        <taxon>OSLEUM clade</taxon>
        <taxon>Lecanoromycetidae</taxon>
        <taxon>Lecanorales</taxon>
        <taxon>Lecanorineae</taxon>
        <taxon>Cladoniaceae</taxon>
        <taxon>Cladonia</taxon>
    </lineage>
</organism>